<dbReference type="PANTHER" id="PTHR30405:SF25">
    <property type="entry name" value="RNA-GUIDED DNA ENDONUCLEASE INSQ-RELATED"/>
    <property type="match status" value="1"/>
</dbReference>
<keyword evidence="3" id="KW-0815">Transposition</keyword>
<dbReference type="InterPro" id="IPR010095">
    <property type="entry name" value="Cas12f1-like_TNB"/>
</dbReference>
<sequence>MLKAYRYRLVPNSEQEEFFIKTFGCVRKVYNLMLNDRIESFKRSQESGEKIKLPTPARYKKEFPFLKEVDSLALANAQLHLNKAYQQFFKRPAAGFPKWKSRKNPLQSYTTNNQNGTIAIVDGRYLKLPKMKPVRIKLHRHPRGMIKSATISQAASGKFYVSILCETDVQQKPKTGSIIGMDLGLTHMAVLSDSTKILNPKHLAKTAVKLAKAQRKLSHRAQVAKKQGRLLAESRNYQKQRIVVAKLHEKIAHQRNDYLHKRSTDLVNNHDVIFVESLNIQSMVRHRRWARSLHDVSWSSFLSKLTYKATWYGKQVIPIRRWFASSQICSVCGHQDGKKELHIREWSCPSCGVQHDRDVNASLNIRAAGLRLINLTNSL</sequence>
<dbReference type="NCBIfam" id="TIGR01766">
    <property type="entry name" value="IS200/IS605 family accessory protein TnpB-like domain"/>
    <property type="match status" value="1"/>
</dbReference>
<evidence type="ECO:0000259" key="10">
    <source>
        <dbReference type="Pfam" id="PF12323"/>
    </source>
</evidence>
<dbReference type="GO" id="GO:0032196">
    <property type="term" value="P:transposition"/>
    <property type="evidence" value="ECO:0007669"/>
    <property type="project" value="UniProtKB-KW"/>
</dbReference>
<keyword evidence="7" id="KW-0233">DNA recombination</keyword>
<organism evidence="11 12">
    <name type="scientific">Paenibacillus xylanilyticus</name>
    <dbReference type="NCBI Taxonomy" id="248903"/>
    <lineage>
        <taxon>Bacteria</taxon>
        <taxon>Bacillati</taxon>
        <taxon>Bacillota</taxon>
        <taxon>Bacilli</taxon>
        <taxon>Bacillales</taxon>
        <taxon>Paenibacillaceae</taxon>
        <taxon>Paenibacillus</taxon>
    </lineage>
</organism>
<accession>A0A7Y6EUQ7</accession>
<evidence type="ECO:0000256" key="2">
    <source>
        <dbReference type="ARBA" id="ARBA00011044"/>
    </source>
</evidence>
<dbReference type="GO" id="GO:0003677">
    <property type="term" value="F:DNA binding"/>
    <property type="evidence" value="ECO:0007669"/>
    <property type="project" value="UniProtKB-KW"/>
</dbReference>
<comment type="similarity">
    <text evidence="1">In the C-terminal section; belongs to the transposase 35 family.</text>
</comment>
<dbReference type="InterPro" id="IPR001959">
    <property type="entry name" value="Transposase"/>
</dbReference>
<evidence type="ECO:0000256" key="1">
    <source>
        <dbReference type="ARBA" id="ARBA00008761"/>
    </source>
</evidence>
<dbReference type="Pfam" id="PF07282">
    <property type="entry name" value="Cas12f1-like_TNB"/>
    <property type="match status" value="1"/>
</dbReference>
<reference evidence="11 12" key="1">
    <citation type="submission" date="2020-05" db="EMBL/GenBank/DDBJ databases">
        <title>Genome Sequencing of Type Strains.</title>
        <authorList>
            <person name="Lemaire J.F."/>
            <person name="Inderbitzin P."/>
            <person name="Gregorio O.A."/>
            <person name="Collins S.B."/>
            <person name="Wespe N."/>
            <person name="Knight-Connoni V."/>
        </authorList>
    </citation>
    <scope>NUCLEOTIDE SEQUENCE [LARGE SCALE GENOMIC DNA]</scope>
    <source>
        <strain evidence="11 12">LMG 21957</strain>
    </source>
</reference>
<dbReference type="Proteomes" id="UP000526125">
    <property type="component" value="Unassembled WGS sequence"/>
</dbReference>
<keyword evidence="5" id="KW-0862">Zinc</keyword>
<keyword evidence="12" id="KW-1185">Reference proteome</keyword>
<proteinExistence type="inferred from homology"/>
<dbReference type="GO" id="GO:0006310">
    <property type="term" value="P:DNA recombination"/>
    <property type="evidence" value="ECO:0007669"/>
    <property type="project" value="UniProtKB-KW"/>
</dbReference>
<evidence type="ECO:0000313" key="11">
    <source>
        <dbReference type="EMBL" id="NUU74620.1"/>
    </source>
</evidence>
<dbReference type="GO" id="GO:0046872">
    <property type="term" value="F:metal ion binding"/>
    <property type="evidence" value="ECO:0007669"/>
    <property type="project" value="UniProtKB-KW"/>
</dbReference>
<dbReference type="RefSeq" id="WP_175394523.1">
    <property type="nucleotide sequence ID" value="NZ_JABMCB010000154.1"/>
</dbReference>
<feature type="domain" description="Cas12f1-like TNB" evidence="9">
    <location>
        <begin position="298"/>
        <end position="365"/>
    </location>
</feature>
<dbReference type="EMBL" id="JABMCB010000154">
    <property type="protein sequence ID" value="NUU74620.1"/>
    <property type="molecule type" value="Genomic_DNA"/>
</dbReference>
<evidence type="ECO:0000259" key="8">
    <source>
        <dbReference type="Pfam" id="PF01385"/>
    </source>
</evidence>
<evidence type="ECO:0000256" key="4">
    <source>
        <dbReference type="ARBA" id="ARBA00022723"/>
    </source>
</evidence>
<dbReference type="Pfam" id="PF12323">
    <property type="entry name" value="HTH_OrfB_IS605"/>
    <property type="match status" value="1"/>
</dbReference>
<dbReference type="NCBIfam" id="NF040570">
    <property type="entry name" value="guided_TnpB"/>
    <property type="match status" value="1"/>
</dbReference>
<dbReference type="Pfam" id="PF01385">
    <property type="entry name" value="OrfB_IS605"/>
    <property type="match status" value="1"/>
</dbReference>
<evidence type="ECO:0000259" key="9">
    <source>
        <dbReference type="Pfam" id="PF07282"/>
    </source>
</evidence>
<dbReference type="NCBIfam" id="NF038281">
    <property type="entry name" value="IS200_TnpB"/>
    <property type="match status" value="1"/>
</dbReference>
<evidence type="ECO:0000256" key="7">
    <source>
        <dbReference type="ARBA" id="ARBA00023172"/>
    </source>
</evidence>
<gene>
    <name evidence="11" type="primary">tnpB</name>
    <name evidence="11" type="ORF">HP552_05120</name>
</gene>
<dbReference type="CDD" id="cd00350">
    <property type="entry name" value="rubredoxin_like"/>
    <property type="match status" value="1"/>
</dbReference>
<protein>
    <submittedName>
        <fullName evidence="11">IS200/IS605 family element transposase accessory protein TnpB</fullName>
    </submittedName>
</protein>
<dbReference type="PANTHER" id="PTHR30405">
    <property type="entry name" value="TRANSPOSASE"/>
    <property type="match status" value="1"/>
</dbReference>
<keyword evidence="6" id="KW-0238">DNA-binding</keyword>
<evidence type="ECO:0000256" key="5">
    <source>
        <dbReference type="ARBA" id="ARBA00022833"/>
    </source>
</evidence>
<comment type="caution">
    <text evidence="11">The sequence shown here is derived from an EMBL/GenBank/DDBJ whole genome shotgun (WGS) entry which is preliminary data.</text>
</comment>
<dbReference type="InterPro" id="IPR051399">
    <property type="entry name" value="RNA-guided_DNA_endo/Transpos"/>
</dbReference>
<dbReference type="AlphaFoldDB" id="A0A7Y6EUQ7"/>
<feature type="domain" description="Transposase putative helix-turn-helix" evidence="10">
    <location>
        <begin position="1"/>
        <end position="44"/>
    </location>
</feature>
<evidence type="ECO:0000256" key="3">
    <source>
        <dbReference type="ARBA" id="ARBA00022578"/>
    </source>
</evidence>
<feature type="domain" description="Probable transposase IS891/IS1136/IS1341" evidence="8">
    <location>
        <begin position="163"/>
        <end position="285"/>
    </location>
</feature>
<dbReference type="InterPro" id="IPR021027">
    <property type="entry name" value="Transposase_put_HTH"/>
</dbReference>
<evidence type="ECO:0000313" key="12">
    <source>
        <dbReference type="Proteomes" id="UP000526125"/>
    </source>
</evidence>
<dbReference type="InterPro" id="IPR053522">
    <property type="entry name" value="RNA-guided_endonuclease_TnpB"/>
</dbReference>
<keyword evidence="4" id="KW-0479">Metal-binding</keyword>
<name>A0A7Y6EUQ7_9BACL</name>
<comment type="similarity">
    <text evidence="2">In the N-terminal section; belongs to the transposase 2 family.</text>
</comment>
<evidence type="ECO:0000256" key="6">
    <source>
        <dbReference type="ARBA" id="ARBA00023125"/>
    </source>
</evidence>